<feature type="transmembrane region" description="Helical" evidence="5">
    <location>
        <begin position="355"/>
        <end position="379"/>
    </location>
</feature>
<dbReference type="EMBL" id="CAJJDO010000127">
    <property type="protein sequence ID" value="CAD8201258.1"/>
    <property type="molecule type" value="Genomic_DNA"/>
</dbReference>
<feature type="transmembrane region" description="Helical" evidence="5">
    <location>
        <begin position="562"/>
        <end position="581"/>
    </location>
</feature>
<evidence type="ECO:0000256" key="1">
    <source>
        <dbReference type="ARBA" id="ARBA00004141"/>
    </source>
</evidence>
<feature type="transmembrane region" description="Helical" evidence="5">
    <location>
        <begin position="399"/>
        <end position="419"/>
    </location>
</feature>
<evidence type="ECO:0000256" key="4">
    <source>
        <dbReference type="ARBA" id="ARBA00023136"/>
    </source>
</evidence>
<accession>A0A8S1XKI0</accession>
<evidence type="ECO:0000256" key="5">
    <source>
        <dbReference type="SAM" id="Phobius"/>
    </source>
</evidence>
<keyword evidence="7" id="KW-1185">Reference proteome</keyword>
<dbReference type="GO" id="GO:0035348">
    <property type="term" value="P:acetyl-CoA transmembrane transport"/>
    <property type="evidence" value="ECO:0007669"/>
    <property type="project" value="InterPro"/>
</dbReference>
<protein>
    <submittedName>
        <fullName evidence="6">Uncharacterized protein</fullName>
    </submittedName>
</protein>
<dbReference type="InterPro" id="IPR024371">
    <property type="entry name" value="AcetylCoA_trans_1-like"/>
</dbReference>
<gene>
    <name evidence="6" type="ORF">PPENT_87.1.T1270046</name>
</gene>
<keyword evidence="3 5" id="KW-1133">Transmembrane helix</keyword>
<feature type="transmembrane region" description="Helical" evidence="5">
    <location>
        <begin position="33"/>
        <end position="51"/>
    </location>
</feature>
<feature type="transmembrane region" description="Helical" evidence="5">
    <location>
        <begin position="605"/>
        <end position="625"/>
    </location>
</feature>
<feature type="transmembrane region" description="Helical" evidence="5">
    <location>
        <begin position="99"/>
        <end position="120"/>
    </location>
</feature>
<dbReference type="PANTHER" id="PTHR12778">
    <property type="entry name" value="SOLUTE CARRIER FAMILY 33 ACETYL-COA TRANSPORTER -RELATED"/>
    <property type="match status" value="1"/>
</dbReference>
<feature type="transmembrane region" description="Helical" evidence="5">
    <location>
        <begin position="57"/>
        <end position="78"/>
    </location>
</feature>
<dbReference type="Proteomes" id="UP000689195">
    <property type="component" value="Unassembled WGS sequence"/>
</dbReference>
<reference evidence="6" key="1">
    <citation type="submission" date="2021-01" db="EMBL/GenBank/DDBJ databases">
        <authorList>
            <consortium name="Genoscope - CEA"/>
            <person name="William W."/>
        </authorList>
    </citation>
    <scope>NUCLEOTIDE SEQUENCE</scope>
</reference>
<feature type="transmembrane region" description="Helical" evidence="5">
    <location>
        <begin position="669"/>
        <end position="689"/>
    </location>
</feature>
<proteinExistence type="predicted"/>
<keyword evidence="4 5" id="KW-0472">Membrane</keyword>
<dbReference type="InterPro" id="IPR004752">
    <property type="entry name" value="AmpG_permease/AT-1"/>
</dbReference>
<feature type="transmembrane region" description="Helical" evidence="5">
    <location>
        <begin position="126"/>
        <end position="146"/>
    </location>
</feature>
<feature type="transmembrane region" description="Helical" evidence="5">
    <location>
        <begin position="731"/>
        <end position="750"/>
    </location>
</feature>
<dbReference type="Pfam" id="PF13000">
    <property type="entry name" value="Acatn"/>
    <property type="match status" value="2"/>
</dbReference>
<feature type="transmembrane region" description="Helical" evidence="5">
    <location>
        <begin position="637"/>
        <end position="657"/>
    </location>
</feature>
<feature type="transmembrane region" description="Helical" evidence="5">
    <location>
        <begin position="524"/>
        <end position="542"/>
    </location>
</feature>
<organism evidence="6 7">
    <name type="scientific">Paramecium pentaurelia</name>
    <dbReference type="NCBI Taxonomy" id="43138"/>
    <lineage>
        <taxon>Eukaryota</taxon>
        <taxon>Sar</taxon>
        <taxon>Alveolata</taxon>
        <taxon>Ciliophora</taxon>
        <taxon>Intramacronucleata</taxon>
        <taxon>Oligohymenophorea</taxon>
        <taxon>Peniculida</taxon>
        <taxon>Parameciidae</taxon>
        <taxon>Paramecium</taxon>
    </lineage>
</organism>
<feature type="transmembrane region" description="Helical" evidence="5">
    <location>
        <begin position="492"/>
        <end position="512"/>
    </location>
</feature>
<comment type="caution">
    <text evidence="6">The sequence shown here is derived from an EMBL/GenBank/DDBJ whole genome shotgun (WGS) entry which is preliminary data.</text>
</comment>
<evidence type="ECO:0000313" key="7">
    <source>
        <dbReference type="Proteomes" id="UP000689195"/>
    </source>
</evidence>
<dbReference type="GO" id="GO:0016020">
    <property type="term" value="C:membrane"/>
    <property type="evidence" value="ECO:0007669"/>
    <property type="project" value="UniProtKB-SubCell"/>
</dbReference>
<feature type="transmembrane region" description="Helical" evidence="5">
    <location>
        <begin position="243"/>
        <end position="261"/>
    </location>
</feature>
<feature type="transmembrane region" description="Helical" evidence="5">
    <location>
        <begin position="209"/>
        <end position="231"/>
    </location>
</feature>
<evidence type="ECO:0000313" key="6">
    <source>
        <dbReference type="EMBL" id="CAD8201258.1"/>
    </source>
</evidence>
<feature type="transmembrane region" description="Helical" evidence="5">
    <location>
        <begin position="455"/>
        <end position="480"/>
    </location>
</feature>
<dbReference type="PANTHER" id="PTHR12778:SF9">
    <property type="entry name" value="ACETYL-COENZYME A TRANSPORTER 1"/>
    <property type="match status" value="1"/>
</dbReference>
<sequence>MYSLISYPFYFKFLFAPIIDLYQFQFLGKRKSYILPINLLLSVILLYLSRIDILTNYYILWILGLILCLFLGIQDIAIDGLATDLCKQQGESAALLQNIGFTIGNSFLGNFLFIALYSSQNCTLETFFMILSIVGLILTIFLYLNLCEKEEEEKRATTFQDLLSVIKSFFKNENMITYSLLIFFERTALSSLDATFRLKLIQFNINKTYISFIDTIILPLKIATGLIYHQYFYKYDFKYYGNIQYLRLISTFFAIITLLLIDKFELDGPFRQLLNENNYSWSRSHYSNYTQQHQSIRCQVGIFYKFDYGQLCKLLLVVMCWMDHPFTLLFQILRNLQKFVHVAHSKVVFKQINKINLILLMNYLLLFLYIYQSSMLSIFTQIMPILLAEHGFNYEQQGLFSLVAYPFFFKIIFAPFIDLFHFKSLGRRRSYILPCTILMSFNLFWQSSLDIQHNYLLFCFIGLFNATFLGMQDIAIDGFAADLCKKSNESSAHILNVGYTIGSSFLANFIFHSLNKYQLCSLSTYLKMISLFGLLMAAYLLLKVKEEPNTQLIRKLTGFRQVIKGIFGNENLITLSLLLFFDRYGVAPIESTFRIKLTELKFNKAYVSFMDTAIIPLKIGVGFVYHKYFSKYNFEYYGYVQGFRLISCLFAILTVFLVDVVKVNDTLSYIALFIASTTWWIVFNLTFIVRGNFQMKITTPGYEATTLALMNSLGSLGGKTGFSLCMFLTEYVNYYCFACFALVAQLLFTLKSIKLYKRLYNVPLEKYSIIRQNLKSE</sequence>
<dbReference type="GO" id="GO:0008521">
    <property type="term" value="F:acetyl-CoA transmembrane transporter activity"/>
    <property type="evidence" value="ECO:0007669"/>
    <property type="project" value="InterPro"/>
</dbReference>
<dbReference type="AlphaFoldDB" id="A0A8S1XKI0"/>
<dbReference type="OrthoDB" id="6415790at2759"/>
<name>A0A8S1XKI0_9CILI</name>
<evidence type="ECO:0000256" key="2">
    <source>
        <dbReference type="ARBA" id="ARBA00022692"/>
    </source>
</evidence>
<evidence type="ECO:0000256" key="3">
    <source>
        <dbReference type="ARBA" id="ARBA00022989"/>
    </source>
</evidence>
<keyword evidence="2 5" id="KW-0812">Transmembrane</keyword>
<comment type="subcellular location">
    <subcellularLocation>
        <location evidence="1">Membrane</location>
        <topology evidence="1">Multi-pass membrane protein</topology>
    </subcellularLocation>
</comment>